<feature type="transmembrane region" description="Helical" evidence="8">
    <location>
        <begin position="374"/>
        <end position="397"/>
    </location>
</feature>
<feature type="transmembrane region" description="Helical" evidence="8">
    <location>
        <begin position="6"/>
        <end position="23"/>
    </location>
</feature>
<keyword evidence="4 7" id="KW-0812">Transmembrane</keyword>
<evidence type="ECO:0000256" key="7">
    <source>
        <dbReference type="RuleBase" id="RU000320"/>
    </source>
</evidence>
<dbReference type="PRINTS" id="PR01437">
    <property type="entry name" value="NUOXDRDTASE4"/>
</dbReference>
<feature type="transmembrane region" description="Helical" evidence="8">
    <location>
        <begin position="130"/>
        <end position="148"/>
    </location>
</feature>
<dbReference type="InterPro" id="IPR050586">
    <property type="entry name" value="CPA3_Na-H_Antiporter_D"/>
</dbReference>
<name>A0ABY0IHN2_9BACT</name>
<evidence type="ECO:0000313" key="11">
    <source>
        <dbReference type="Proteomes" id="UP000443582"/>
    </source>
</evidence>
<feature type="transmembrane region" description="Helical" evidence="8">
    <location>
        <begin position="269"/>
        <end position="291"/>
    </location>
</feature>
<feature type="transmembrane region" description="Helical" evidence="8">
    <location>
        <begin position="324"/>
        <end position="353"/>
    </location>
</feature>
<evidence type="ECO:0000256" key="8">
    <source>
        <dbReference type="SAM" id="Phobius"/>
    </source>
</evidence>
<dbReference type="RefSeq" id="WP_115361210.1">
    <property type="nucleotide sequence ID" value="NZ_QDKL01000002.1"/>
</dbReference>
<feature type="transmembrane region" description="Helical" evidence="8">
    <location>
        <begin position="409"/>
        <end position="429"/>
    </location>
</feature>
<dbReference type="EMBL" id="QDKL01000002">
    <property type="protein sequence ID" value="RZF21633.1"/>
    <property type="molecule type" value="Genomic_DNA"/>
</dbReference>
<keyword evidence="6 8" id="KW-0472">Membrane</keyword>
<dbReference type="InterPro" id="IPR003918">
    <property type="entry name" value="NADH_UbQ_OxRdtase"/>
</dbReference>
<evidence type="ECO:0000256" key="3">
    <source>
        <dbReference type="ARBA" id="ARBA00022475"/>
    </source>
</evidence>
<dbReference type="Pfam" id="PF00361">
    <property type="entry name" value="Proton_antipo_M"/>
    <property type="match status" value="1"/>
</dbReference>
<evidence type="ECO:0000256" key="1">
    <source>
        <dbReference type="ARBA" id="ARBA00004651"/>
    </source>
</evidence>
<accession>A0ABY0IHN2</accession>
<feature type="transmembrane region" description="Helical" evidence="8">
    <location>
        <begin position="106"/>
        <end position="124"/>
    </location>
</feature>
<dbReference type="Proteomes" id="UP000443582">
    <property type="component" value="Unassembled WGS sequence"/>
</dbReference>
<keyword evidence="11" id="KW-1185">Reference proteome</keyword>
<feature type="transmembrane region" description="Helical" evidence="8">
    <location>
        <begin position="70"/>
        <end position="94"/>
    </location>
</feature>
<evidence type="ECO:0000256" key="4">
    <source>
        <dbReference type="ARBA" id="ARBA00022692"/>
    </source>
</evidence>
<dbReference type="PANTHER" id="PTHR42703:SF1">
    <property type="entry name" value="NA(+)_H(+) ANTIPORTER SUBUNIT D1"/>
    <property type="match status" value="1"/>
</dbReference>
<organism evidence="10 11">
    <name type="scientific">Halobacteriovorax vibrionivorans</name>
    <dbReference type="NCBI Taxonomy" id="2152716"/>
    <lineage>
        <taxon>Bacteria</taxon>
        <taxon>Pseudomonadati</taxon>
        <taxon>Bdellovibrionota</taxon>
        <taxon>Bacteriovoracia</taxon>
        <taxon>Bacteriovoracales</taxon>
        <taxon>Halobacteriovoraceae</taxon>
        <taxon>Halobacteriovorax</taxon>
    </lineage>
</organism>
<feature type="transmembrane region" description="Helical" evidence="8">
    <location>
        <begin position="208"/>
        <end position="229"/>
    </location>
</feature>
<gene>
    <name evidence="10" type="ORF">DAY19_08060</name>
</gene>
<comment type="subcellular location">
    <subcellularLocation>
        <location evidence="1">Cell membrane</location>
        <topology evidence="1">Multi-pass membrane protein</topology>
    </subcellularLocation>
    <subcellularLocation>
        <location evidence="7">Membrane</location>
        <topology evidence="7">Multi-pass membrane protein</topology>
    </subcellularLocation>
</comment>
<protein>
    <submittedName>
        <fullName evidence="10">Na+/H+ antiporter subunit D</fullName>
    </submittedName>
</protein>
<dbReference type="PANTHER" id="PTHR42703">
    <property type="entry name" value="NADH DEHYDROGENASE"/>
    <property type="match status" value="1"/>
</dbReference>
<feature type="transmembrane region" description="Helical" evidence="8">
    <location>
        <begin position="160"/>
        <end position="179"/>
    </location>
</feature>
<proteinExistence type="inferred from homology"/>
<keyword evidence="5 8" id="KW-1133">Transmembrane helix</keyword>
<keyword evidence="3" id="KW-1003">Cell membrane</keyword>
<sequence>MIDNIFIILLMLPMISASLSLLFKRSDKLRTIFTNIFSLIYFALAGYFLFSFQESSTFVAGSWESGIGISLSYDLFSGVMIFVIGAIYFTGALYAYPGVTVERNKVYHFLYNTLFLGLTGAFLTRDLFNLFVWFEITLMSSYVLVVLDGNTKRLKSGFKYIILNFLSGLIFLISIAFIYKFTKTLDFQVLNERLSLLYTNDPGLVRSLAISLFGAFAIKSAFFPLFFWLPESYPKLSPGLSGVLAGLLTKLGLYAMMRIFGQVFPADLQLFWIILILSILTLLIGVWCAVVQNKLREILSYHIISQVGFIGVGVSFSIHPNIAIKNLALACALFYIFHHIIVKTNLFFVSGLVKNFAASEKISKLGGLFKASPLISILFMIPAASLIGIPPFSGFWAKLGLFKIAVESRLVWIILPMIIGSFFTLYSMVKIWSGVFWGEEQESIDTLSRSSIIRSYISCFLLCLFTLVISFNPLLIFRLARDVAKLGLGY</sequence>
<evidence type="ECO:0000259" key="9">
    <source>
        <dbReference type="Pfam" id="PF00361"/>
    </source>
</evidence>
<comment type="caution">
    <text evidence="10">The sequence shown here is derived from an EMBL/GenBank/DDBJ whole genome shotgun (WGS) entry which is preliminary data.</text>
</comment>
<reference evidence="11" key="1">
    <citation type="journal article" date="2019" name="Int. J. Syst. Evol. Microbiol.">
        <title>Halobacteriovorax valvorus sp. nov., a novel prokaryotic predator isolated from coastal seawater of China.</title>
        <authorList>
            <person name="Chen M.-X."/>
        </authorList>
    </citation>
    <scope>NUCLEOTIDE SEQUENCE [LARGE SCALE GENOMIC DNA]</scope>
    <source>
        <strain evidence="11">BL9</strain>
    </source>
</reference>
<feature type="transmembrane region" description="Helical" evidence="8">
    <location>
        <begin position="32"/>
        <end position="50"/>
    </location>
</feature>
<evidence type="ECO:0000313" key="10">
    <source>
        <dbReference type="EMBL" id="RZF21633.1"/>
    </source>
</evidence>
<feature type="transmembrane region" description="Helical" evidence="8">
    <location>
        <begin position="456"/>
        <end position="480"/>
    </location>
</feature>
<feature type="transmembrane region" description="Helical" evidence="8">
    <location>
        <begin position="236"/>
        <end position="257"/>
    </location>
</feature>
<comment type="similarity">
    <text evidence="2">Belongs to the CPA3 antiporters (TC 2.A.63) subunit D family.</text>
</comment>
<evidence type="ECO:0000256" key="6">
    <source>
        <dbReference type="ARBA" id="ARBA00023136"/>
    </source>
</evidence>
<dbReference type="InterPro" id="IPR001750">
    <property type="entry name" value="ND/Mrp_TM"/>
</dbReference>
<feature type="transmembrane region" description="Helical" evidence="8">
    <location>
        <begin position="298"/>
        <end position="318"/>
    </location>
</feature>
<evidence type="ECO:0000256" key="2">
    <source>
        <dbReference type="ARBA" id="ARBA00005346"/>
    </source>
</evidence>
<evidence type="ECO:0000256" key="5">
    <source>
        <dbReference type="ARBA" id="ARBA00022989"/>
    </source>
</evidence>
<feature type="domain" description="NADH:quinone oxidoreductase/Mrp antiporter transmembrane" evidence="9">
    <location>
        <begin position="125"/>
        <end position="424"/>
    </location>
</feature>